<sequence>MRNISLEFPHFDGMSSVLSWIFKAEKIFNYHSTPDMPRVKITAIHFESEVVPWFQMLQRLADINTWVELTCALESQFGPSPFDC</sequence>
<evidence type="ECO:0000313" key="2">
    <source>
        <dbReference type="Proteomes" id="UP000291084"/>
    </source>
</evidence>
<organism evidence="1 2">
    <name type="scientific">Vigna angularis var. angularis</name>
    <dbReference type="NCBI Taxonomy" id="157739"/>
    <lineage>
        <taxon>Eukaryota</taxon>
        <taxon>Viridiplantae</taxon>
        <taxon>Streptophyta</taxon>
        <taxon>Embryophyta</taxon>
        <taxon>Tracheophyta</taxon>
        <taxon>Spermatophyta</taxon>
        <taxon>Magnoliopsida</taxon>
        <taxon>eudicotyledons</taxon>
        <taxon>Gunneridae</taxon>
        <taxon>Pentapetalae</taxon>
        <taxon>rosids</taxon>
        <taxon>fabids</taxon>
        <taxon>Fabales</taxon>
        <taxon>Fabaceae</taxon>
        <taxon>Papilionoideae</taxon>
        <taxon>50 kb inversion clade</taxon>
        <taxon>NPAAA clade</taxon>
        <taxon>indigoferoid/millettioid clade</taxon>
        <taxon>Phaseoleae</taxon>
        <taxon>Vigna</taxon>
    </lineage>
</organism>
<keyword evidence="2" id="KW-1185">Reference proteome</keyword>
<evidence type="ECO:0000313" key="1">
    <source>
        <dbReference type="EMBL" id="BAT74551.1"/>
    </source>
</evidence>
<dbReference type="Proteomes" id="UP000291084">
    <property type="component" value="Chromosome 1"/>
</dbReference>
<accession>A0A0S3R1W9</accession>
<protein>
    <recommendedName>
        <fullName evidence="3">Retrotransposon gag domain-containing protein</fullName>
    </recommendedName>
</protein>
<feature type="non-terminal residue" evidence="1">
    <location>
        <position position="84"/>
    </location>
</feature>
<name>A0A0S3R1W9_PHAAN</name>
<reference evidence="1 2" key="1">
    <citation type="journal article" date="2015" name="Sci. Rep.">
        <title>The power of single molecule real-time sequencing technology in the de novo assembly of a eukaryotic genome.</title>
        <authorList>
            <person name="Sakai H."/>
            <person name="Naito K."/>
            <person name="Ogiso-Tanaka E."/>
            <person name="Takahashi Y."/>
            <person name="Iseki K."/>
            <person name="Muto C."/>
            <person name="Satou K."/>
            <person name="Teruya K."/>
            <person name="Shiroma A."/>
            <person name="Shimoji M."/>
            <person name="Hirano T."/>
            <person name="Itoh T."/>
            <person name="Kaga A."/>
            <person name="Tomooka N."/>
        </authorList>
    </citation>
    <scope>NUCLEOTIDE SEQUENCE [LARGE SCALE GENOMIC DNA]</scope>
    <source>
        <strain evidence="2">cv. Shumari</strain>
    </source>
</reference>
<evidence type="ECO:0008006" key="3">
    <source>
        <dbReference type="Google" id="ProtNLM"/>
    </source>
</evidence>
<dbReference type="AlphaFoldDB" id="A0A0S3R1W9"/>
<dbReference type="EMBL" id="AP015034">
    <property type="protein sequence ID" value="BAT74551.1"/>
    <property type="molecule type" value="Genomic_DNA"/>
</dbReference>
<gene>
    <name evidence="1" type="primary">Vigan.01G224300</name>
    <name evidence="1" type="ORF">VIGAN_01224300</name>
</gene>
<proteinExistence type="predicted"/>